<dbReference type="RefSeq" id="WP_163299312.1">
    <property type="nucleotide sequence ID" value="NZ_JAAGRR010000131.1"/>
</dbReference>
<feature type="domain" description="NAD-dependent epimerase/dehydratase" evidence="1">
    <location>
        <begin position="8"/>
        <end position="196"/>
    </location>
</feature>
<proteinExistence type="predicted"/>
<dbReference type="Pfam" id="PF01370">
    <property type="entry name" value="Epimerase"/>
    <property type="match status" value="1"/>
</dbReference>
<dbReference type="InterPro" id="IPR051207">
    <property type="entry name" value="ComplexI_NDUFA9_subunit"/>
</dbReference>
<protein>
    <submittedName>
        <fullName evidence="2">NAD(P)H-binding protein</fullName>
    </submittedName>
</protein>
<dbReference type="PANTHER" id="PTHR12126:SF11">
    <property type="entry name" value="NADH DEHYDROGENASE [UBIQUINONE] 1 ALPHA SUBCOMPLEX SUBUNIT 9, MITOCHONDRIAL"/>
    <property type="match status" value="1"/>
</dbReference>
<dbReference type="PANTHER" id="PTHR12126">
    <property type="entry name" value="NADH-UBIQUINONE OXIDOREDUCTASE 39 KDA SUBUNIT-RELATED"/>
    <property type="match status" value="1"/>
</dbReference>
<dbReference type="InterPro" id="IPR036291">
    <property type="entry name" value="NAD(P)-bd_dom_sf"/>
</dbReference>
<dbReference type="InterPro" id="IPR001509">
    <property type="entry name" value="Epimerase_deHydtase"/>
</dbReference>
<organism evidence="2 3">
    <name type="scientific">Dissulfurirhabdus thermomarina</name>
    <dbReference type="NCBI Taxonomy" id="1765737"/>
    <lineage>
        <taxon>Bacteria</taxon>
        <taxon>Deltaproteobacteria</taxon>
        <taxon>Dissulfurirhabdaceae</taxon>
        <taxon>Dissulfurirhabdus</taxon>
    </lineage>
</organism>
<name>A0A6N9TPV5_DISTH</name>
<dbReference type="EMBL" id="JAAGRR010000131">
    <property type="protein sequence ID" value="NDY43199.1"/>
    <property type="molecule type" value="Genomic_DNA"/>
</dbReference>
<gene>
    <name evidence="2" type="ORF">G3N55_10145</name>
</gene>
<sequence length="305" mass="33674">MTRAERHTVTGAFGFTGRFLARRLLEAGHEVHTLTGHPDRPDPFGGRVAVHPYRFDDPAAMAASLAGTRVLYNTYWIRFERGSATFAAAVRNTRALFRAALEAGVERIVHVSIANPETDPDLPYYRGKAELEADLAGLGVSHAVVRPTVLFGPGDILINNIAYLLRRLPVFGVAGDGAYGIQPVHVDDLAALMVELGRDTRDCTVDAAGPETFTYEGLVRRIREVLGLRTPILHLPDRVVLAVARAAGWLLGDVVLTPDELTGLKEGLLVSREPPRCPTRFDEWLRRNAHAVGMRYASEIRRHYR</sequence>
<reference evidence="2 3" key="1">
    <citation type="submission" date="2020-02" db="EMBL/GenBank/DDBJ databases">
        <title>Comparative genomics of sulfur disproportionating microorganisms.</title>
        <authorList>
            <person name="Ward L.M."/>
            <person name="Bertran E."/>
            <person name="Johnston D.T."/>
        </authorList>
    </citation>
    <scope>NUCLEOTIDE SEQUENCE [LARGE SCALE GENOMIC DNA]</scope>
    <source>
        <strain evidence="2 3">DSM 100025</strain>
    </source>
</reference>
<keyword evidence="3" id="KW-1185">Reference proteome</keyword>
<dbReference type="AlphaFoldDB" id="A0A6N9TPV5"/>
<evidence type="ECO:0000313" key="3">
    <source>
        <dbReference type="Proteomes" id="UP000469346"/>
    </source>
</evidence>
<comment type="caution">
    <text evidence="2">The sequence shown here is derived from an EMBL/GenBank/DDBJ whole genome shotgun (WGS) entry which is preliminary data.</text>
</comment>
<evidence type="ECO:0000313" key="2">
    <source>
        <dbReference type="EMBL" id="NDY43199.1"/>
    </source>
</evidence>
<dbReference type="Gene3D" id="3.40.50.720">
    <property type="entry name" value="NAD(P)-binding Rossmann-like Domain"/>
    <property type="match status" value="1"/>
</dbReference>
<accession>A0A6N9TPV5</accession>
<dbReference type="Proteomes" id="UP000469346">
    <property type="component" value="Unassembled WGS sequence"/>
</dbReference>
<dbReference type="GO" id="GO:0044877">
    <property type="term" value="F:protein-containing complex binding"/>
    <property type="evidence" value="ECO:0007669"/>
    <property type="project" value="TreeGrafter"/>
</dbReference>
<evidence type="ECO:0000259" key="1">
    <source>
        <dbReference type="Pfam" id="PF01370"/>
    </source>
</evidence>
<dbReference type="SUPFAM" id="SSF51735">
    <property type="entry name" value="NAD(P)-binding Rossmann-fold domains"/>
    <property type="match status" value="1"/>
</dbReference>